<evidence type="ECO:0000313" key="2">
    <source>
        <dbReference type="EMBL" id="PWJ74489.1"/>
    </source>
</evidence>
<sequence length="182" mass="19681">MNRVKRNAHRFCTAAIFAGTAFGAGAVTREEAHRLDTAYPPGSVVVCRSDLPAAAKSAEHTTVVTRGKVLARHDNLTDFDTEIAWLNEGTGAKAMALTFRSSERAVSAGVYLRIEPDSMVLTVPGAPPETVKNVLNSFRVAMAGEEHYSPYSDTDITDFPSYVTHKPGEPAAWCSKEESAHE</sequence>
<evidence type="ECO:0000256" key="1">
    <source>
        <dbReference type="SAM" id="SignalP"/>
    </source>
</evidence>
<accession>A0ABD6XK59</accession>
<reference evidence="2 3" key="1">
    <citation type="submission" date="2018-05" db="EMBL/GenBank/DDBJ databases">
        <title>Genomic Encyclopedia of Type Strains, Phase IV (KMG-V): Genome sequencing to study the core and pangenomes of soil and plant-associated prokaryotes.</title>
        <authorList>
            <person name="Whitman W."/>
        </authorList>
    </citation>
    <scope>NUCLEOTIDE SEQUENCE [LARGE SCALE GENOMIC DNA]</scope>
    <source>
        <strain evidence="2 3">PNG 92-11</strain>
    </source>
</reference>
<dbReference type="AlphaFoldDB" id="A0ABD6XK59"/>
<name>A0ABD6XK59_ENTAG</name>
<proteinExistence type="predicted"/>
<comment type="caution">
    <text evidence="2">The sequence shown here is derived from an EMBL/GenBank/DDBJ whole genome shotgun (WGS) entry which is preliminary data.</text>
</comment>
<dbReference type="EMBL" id="QGHE01000015">
    <property type="protein sequence ID" value="PWJ74489.1"/>
    <property type="molecule type" value="Genomic_DNA"/>
</dbReference>
<evidence type="ECO:0000313" key="3">
    <source>
        <dbReference type="Proteomes" id="UP000245996"/>
    </source>
</evidence>
<feature type="chain" id="PRO_5044771881" evidence="1">
    <location>
        <begin position="24"/>
        <end position="182"/>
    </location>
</feature>
<dbReference type="RefSeq" id="WP_109653966.1">
    <property type="nucleotide sequence ID" value="NZ_JAAVXI010000045.1"/>
</dbReference>
<feature type="signal peptide" evidence="1">
    <location>
        <begin position="1"/>
        <end position="23"/>
    </location>
</feature>
<protein>
    <submittedName>
        <fullName evidence="2">Uncharacterized protein</fullName>
    </submittedName>
</protein>
<dbReference type="Proteomes" id="UP000245996">
    <property type="component" value="Unassembled WGS sequence"/>
</dbReference>
<organism evidence="2 3">
    <name type="scientific">Enterobacter agglomerans</name>
    <name type="common">Erwinia herbicola</name>
    <name type="synonym">Pantoea agglomerans</name>
    <dbReference type="NCBI Taxonomy" id="549"/>
    <lineage>
        <taxon>Bacteria</taxon>
        <taxon>Pseudomonadati</taxon>
        <taxon>Pseudomonadota</taxon>
        <taxon>Gammaproteobacteria</taxon>
        <taxon>Enterobacterales</taxon>
        <taxon>Erwiniaceae</taxon>
        <taxon>Pantoea</taxon>
        <taxon>Pantoea agglomerans group</taxon>
    </lineage>
</organism>
<keyword evidence="1" id="KW-0732">Signal</keyword>
<gene>
    <name evidence="2" type="ORF">C7430_11511</name>
</gene>